<dbReference type="Pfam" id="PF00135">
    <property type="entry name" value="COesterase"/>
    <property type="match status" value="1"/>
</dbReference>
<protein>
    <recommendedName>
        <fullName evidence="6">Carboxylic ester hydrolase</fullName>
        <ecNumber evidence="6">3.1.1.-</ecNumber>
    </recommendedName>
</protein>
<name>A0A9N9MIS0_9CUCU</name>
<keyword evidence="4" id="KW-1015">Disulfide bond</keyword>
<dbReference type="AlphaFoldDB" id="A0A9N9MIS0"/>
<dbReference type="PANTHER" id="PTHR11559">
    <property type="entry name" value="CARBOXYLESTERASE"/>
    <property type="match status" value="1"/>
</dbReference>
<evidence type="ECO:0000256" key="2">
    <source>
        <dbReference type="ARBA" id="ARBA00022487"/>
    </source>
</evidence>
<keyword evidence="6" id="KW-0732">Signal</keyword>
<dbReference type="InterPro" id="IPR019826">
    <property type="entry name" value="Carboxylesterase_B_AS"/>
</dbReference>
<evidence type="ECO:0000256" key="4">
    <source>
        <dbReference type="ARBA" id="ARBA00023157"/>
    </source>
</evidence>
<keyword evidence="9" id="KW-1185">Reference proteome</keyword>
<evidence type="ECO:0000259" key="7">
    <source>
        <dbReference type="Pfam" id="PF00135"/>
    </source>
</evidence>
<evidence type="ECO:0000313" key="8">
    <source>
        <dbReference type="EMBL" id="CAG9761134.1"/>
    </source>
</evidence>
<keyword evidence="3 6" id="KW-0378">Hydrolase</keyword>
<feature type="domain" description="Carboxylesterase type B" evidence="7">
    <location>
        <begin position="21"/>
        <end position="534"/>
    </location>
</feature>
<accession>A0A9N9MIS0</accession>
<dbReference type="OrthoDB" id="19653at2759"/>
<sequence length="550" mass="61309">MVYFCALLFSLFVGLGDGKLSPVVKIKDGMLQGATQNSVGSDKVFYAFRGIPYAKPPIGDLRFKAPVKNDPWKGILDVTKDRDKCVQTAGILGLTIAGSEDCLHLNVYTPNVTGNFPVIVWIFGGGFSIGGADYDTYAPDFLLDRDIIFVAMNYRLGAFGFLSTGDLNCPGNWGLKDQIMALRWVKEHIRAFGGNPEKISIAGQSAGSASVSYILQDKKTEGLYNSAILQSGSSLCLWSLSRTPREIAFAIGARLGIFTASSEDLVNELRKVDYRRLKRAENDVNYVAIAVDNMFNGMPLGPAVEPEHEGAVITGKSHELLRTGQFNKIPVMLGLNSNEAKSFLGLFIDVLKPLFTRYDLNIARLAPYDLTRNSTKRILAGNEVKQFCFGDEPIMTRPSASIIQFISNEQFNRPIRETVTQMAKYTDVYYYEFGYRGSLGEFENSYAGVGHYEEIFYLFANKANANKEDKLARIRLLELWSNFIKHGNPTPKPVEGITWEPNSPVKKHNGNVVYLGINSTLTVKQNPNQEDWEFYQNLYGKYGDPPFSTY</sequence>
<keyword evidence="2" id="KW-0719">Serine esterase</keyword>
<dbReference type="PROSITE" id="PS00122">
    <property type="entry name" value="CARBOXYLESTERASE_B_1"/>
    <property type="match status" value="1"/>
</dbReference>
<dbReference type="Proteomes" id="UP001152799">
    <property type="component" value="Chromosome 1"/>
</dbReference>
<dbReference type="EC" id="3.1.1.-" evidence="6"/>
<organism evidence="8 9">
    <name type="scientific">Ceutorhynchus assimilis</name>
    <name type="common">cabbage seed weevil</name>
    <dbReference type="NCBI Taxonomy" id="467358"/>
    <lineage>
        <taxon>Eukaryota</taxon>
        <taxon>Metazoa</taxon>
        <taxon>Ecdysozoa</taxon>
        <taxon>Arthropoda</taxon>
        <taxon>Hexapoda</taxon>
        <taxon>Insecta</taxon>
        <taxon>Pterygota</taxon>
        <taxon>Neoptera</taxon>
        <taxon>Endopterygota</taxon>
        <taxon>Coleoptera</taxon>
        <taxon>Polyphaga</taxon>
        <taxon>Cucujiformia</taxon>
        <taxon>Curculionidae</taxon>
        <taxon>Ceutorhynchinae</taxon>
        <taxon>Ceutorhynchus</taxon>
    </lineage>
</organism>
<gene>
    <name evidence="8" type="ORF">CEUTPL_LOCUS1845</name>
</gene>
<evidence type="ECO:0000256" key="1">
    <source>
        <dbReference type="ARBA" id="ARBA00005964"/>
    </source>
</evidence>
<dbReference type="GO" id="GO:0052689">
    <property type="term" value="F:carboxylic ester hydrolase activity"/>
    <property type="evidence" value="ECO:0007669"/>
    <property type="project" value="UniProtKB-KW"/>
</dbReference>
<dbReference type="InterPro" id="IPR029058">
    <property type="entry name" value="AB_hydrolase_fold"/>
</dbReference>
<dbReference type="InterPro" id="IPR050309">
    <property type="entry name" value="Type-B_Carboxylest/Lipase"/>
</dbReference>
<proteinExistence type="inferred from homology"/>
<evidence type="ECO:0000256" key="5">
    <source>
        <dbReference type="ARBA" id="ARBA00023180"/>
    </source>
</evidence>
<keyword evidence="5" id="KW-0325">Glycoprotein</keyword>
<feature type="chain" id="PRO_5040542034" description="Carboxylic ester hydrolase" evidence="6">
    <location>
        <begin position="19"/>
        <end position="550"/>
    </location>
</feature>
<reference evidence="8" key="1">
    <citation type="submission" date="2022-01" db="EMBL/GenBank/DDBJ databases">
        <authorList>
            <person name="King R."/>
        </authorList>
    </citation>
    <scope>NUCLEOTIDE SEQUENCE</scope>
</reference>
<evidence type="ECO:0000313" key="9">
    <source>
        <dbReference type="Proteomes" id="UP001152799"/>
    </source>
</evidence>
<evidence type="ECO:0000256" key="3">
    <source>
        <dbReference type="ARBA" id="ARBA00022801"/>
    </source>
</evidence>
<dbReference type="SUPFAM" id="SSF53474">
    <property type="entry name" value="alpha/beta-Hydrolases"/>
    <property type="match status" value="1"/>
</dbReference>
<comment type="similarity">
    <text evidence="1 6">Belongs to the type-B carboxylesterase/lipase family.</text>
</comment>
<feature type="signal peptide" evidence="6">
    <location>
        <begin position="1"/>
        <end position="18"/>
    </location>
</feature>
<evidence type="ECO:0000256" key="6">
    <source>
        <dbReference type="RuleBase" id="RU361235"/>
    </source>
</evidence>
<dbReference type="InterPro" id="IPR002018">
    <property type="entry name" value="CarbesteraseB"/>
</dbReference>
<dbReference type="EMBL" id="OU892277">
    <property type="protein sequence ID" value="CAG9761134.1"/>
    <property type="molecule type" value="Genomic_DNA"/>
</dbReference>
<dbReference type="Gene3D" id="3.40.50.1820">
    <property type="entry name" value="alpha/beta hydrolase"/>
    <property type="match status" value="1"/>
</dbReference>